<sequence>MTQIKAPKGLRRVAGFAVLTSFTALAHAGPQNGTIAFGQGSIAQAGVDTNISQTSDRMAIDWASFNIGAGESVNFTQPDAGAIALNRDFSGNVSQIFGSLNANGQVFLLNSAGVLIGSTGAISAGGLLISDRDLNLDDFAEGSFLLDSTGETSQGIRNEGTVSVGAGGAHFITRQVFNSGALSTSDGGDISFTFTDGATVSVEGADSRVSVEAGSPMDELSGNDLLTNTAAGSIVTVGGNIRLTANYYSELSPVPVNNEGLVNAIAVSGEGGRIFLVDNPVIRVAEPTPAPVEPSVPGMSDEEFRDQIVSEQDSSPGGEGSSSSEFAGTGLDTPVTLDDLVAACDPLQDGAARNCEREEAVKRYLGRLLVNGRLPQ</sequence>
<dbReference type="AlphaFoldDB" id="A0A4P7XFM1"/>
<gene>
    <name evidence="4" type="ORF">soil367_05825</name>
</gene>
<feature type="signal peptide" evidence="2">
    <location>
        <begin position="1"/>
        <end position="28"/>
    </location>
</feature>
<dbReference type="OrthoDB" id="218680at2"/>
<feature type="compositionally biased region" description="Low complexity" evidence="1">
    <location>
        <begin position="310"/>
        <end position="325"/>
    </location>
</feature>
<evidence type="ECO:0000256" key="1">
    <source>
        <dbReference type="SAM" id="MobiDB-lite"/>
    </source>
</evidence>
<dbReference type="InterPro" id="IPR011050">
    <property type="entry name" value="Pectin_lyase_fold/virulence"/>
</dbReference>
<organism evidence="4 5">
    <name type="scientific">Hydrocarboniclastica marina</name>
    <dbReference type="NCBI Taxonomy" id="2259620"/>
    <lineage>
        <taxon>Bacteria</taxon>
        <taxon>Pseudomonadati</taxon>
        <taxon>Pseudomonadota</taxon>
        <taxon>Gammaproteobacteria</taxon>
        <taxon>Alteromonadales</taxon>
        <taxon>Alteromonadaceae</taxon>
        <taxon>Hydrocarboniclastica</taxon>
    </lineage>
</organism>
<keyword evidence="2" id="KW-0732">Signal</keyword>
<dbReference type="PANTHER" id="PTHR12338">
    <property type="entry name" value="AUTOTRANSPORTER"/>
    <property type="match status" value="1"/>
</dbReference>
<accession>A0A4P7XFM1</accession>
<evidence type="ECO:0000313" key="5">
    <source>
        <dbReference type="Proteomes" id="UP000298049"/>
    </source>
</evidence>
<dbReference type="SUPFAM" id="SSF51126">
    <property type="entry name" value="Pectin lyase-like"/>
    <property type="match status" value="1"/>
</dbReference>
<dbReference type="InterPro" id="IPR008638">
    <property type="entry name" value="FhaB/CdiA-like_TPS"/>
</dbReference>
<dbReference type="InterPro" id="IPR012334">
    <property type="entry name" value="Pectin_lyas_fold"/>
</dbReference>
<feature type="domain" description="Filamentous haemagglutinin FhaB/tRNA nuclease CdiA-like TPS" evidence="3">
    <location>
        <begin position="26"/>
        <end position="138"/>
    </location>
</feature>
<feature type="chain" id="PRO_5020337295" evidence="2">
    <location>
        <begin position="29"/>
        <end position="376"/>
    </location>
</feature>
<dbReference type="KEGG" id="hmi:soil367_05825"/>
<dbReference type="SMART" id="SM00912">
    <property type="entry name" value="Haemagg_act"/>
    <property type="match status" value="1"/>
</dbReference>
<evidence type="ECO:0000256" key="2">
    <source>
        <dbReference type="SAM" id="SignalP"/>
    </source>
</evidence>
<evidence type="ECO:0000259" key="3">
    <source>
        <dbReference type="SMART" id="SM00912"/>
    </source>
</evidence>
<dbReference type="EMBL" id="CP031093">
    <property type="protein sequence ID" value="QCF25485.1"/>
    <property type="molecule type" value="Genomic_DNA"/>
</dbReference>
<dbReference type="RefSeq" id="WP_136547810.1">
    <property type="nucleotide sequence ID" value="NZ_CP031093.1"/>
</dbReference>
<feature type="region of interest" description="Disordered" evidence="1">
    <location>
        <begin position="309"/>
        <end position="332"/>
    </location>
</feature>
<dbReference type="Pfam" id="PF05860">
    <property type="entry name" value="TPS"/>
    <property type="match status" value="1"/>
</dbReference>
<dbReference type="PANTHER" id="PTHR12338:SF5">
    <property type="entry name" value="ANTIGEN 43-RELATED"/>
    <property type="match status" value="1"/>
</dbReference>
<dbReference type="InterPro" id="IPR050909">
    <property type="entry name" value="Bact_Autotransporter_VF"/>
</dbReference>
<dbReference type="Gene3D" id="2.160.20.10">
    <property type="entry name" value="Single-stranded right-handed beta-helix, Pectin lyase-like"/>
    <property type="match status" value="1"/>
</dbReference>
<name>A0A4P7XFM1_9ALTE</name>
<proteinExistence type="predicted"/>
<protein>
    <submittedName>
        <fullName evidence="4">Filamentous hemagglutinin N-terminal domain-containing protein</fullName>
    </submittedName>
</protein>
<dbReference type="NCBIfam" id="TIGR01901">
    <property type="entry name" value="adhes_NPXG"/>
    <property type="match status" value="1"/>
</dbReference>
<evidence type="ECO:0000313" key="4">
    <source>
        <dbReference type="EMBL" id="QCF25485.1"/>
    </source>
</evidence>
<keyword evidence="5" id="KW-1185">Reference proteome</keyword>
<reference evidence="4 5" key="1">
    <citation type="submission" date="2018-07" db="EMBL/GenBank/DDBJ databases">
        <title>Marsedoiliclastica nanhaica gen. nov. sp. nov., a novel marine hydrocarbonoclastic bacterium isolated from an in-situ enriched hydrocarbon-degrading consortium in deep-sea sediment.</title>
        <authorList>
            <person name="Dong C."/>
            <person name="Ma T."/>
            <person name="Liu R."/>
            <person name="Shao Z."/>
        </authorList>
    </citation>
    <scope>NUCLEOTIDE SEQUENCE [LARGE SCALE GENOMIC DNA]</scope>
    <source>
        <strain evidence="5">soil36-7</strain>
    </source>
</reference>
<dbReference type="Proteomes" id="UP000298049">
    <property type="component" value="Chromosome"/>
</dbReference>